<reference evidence="2" key="1">
    <citation type="journal article" date="2015" name="MBio">
        <title>Eco-Evolutionary Dynamics of Episomes among Ecologically Cohesive Bacterial Populations.</title>
        <authorList>
            <person name="Xue H."/>
            <person name="Cordero O.X."/>
            <person name="Camas F.M."/>
            <person name="Trimble W."/>
            <person name="Meyer F."/>
            <person name="Guglielmini J."/>
            <person name="Rocha E.P."/>
            <person name="Polz M.F."/>
        </authorList>
    </citation>
    <scope>NUCLEOTIDE SEQUENCE</scope>
    <source>
        <strain evidence="2">FF_210</strain>
    </source>
</reference>
<dbReference type="InterPro" id="IPR023346">
    <property type="entry name" value="Lysozyme-like_dom_sf"/>
</dbReference>
<name>A0A0H3ZU69_9VIBR</name>
<protein>
    <submittedName>
        <fullName evidence="2">IncI1 plasmid conjugative transfer putative membrane protein PilT</fullName>
    </submittedName>
</protein>
<dbReference type="Gene3D" id="1.10.530.10">
    <property type="match status" value="1"/>
</dbReference>
<dbReference type="CDD" id="cd13400">
    <property type="entry name" value="LT_IagB-like"/>
    <property type="match status" value="1"/>
</dbReference>
<dbReference type="Pfam" id="PF01464">
    <property type="entry name" value="SLT"/>
    <property type="match status" value="1"/>
</dbReference>
<dbReference type="SUPFAM" id="SSF53955">
    <property type="entry name" value="Lysozyme-like"/>
    <property type="match status" value="1"/>
</dbReference>
<evidence type="ECO:0000259" key="1">
    <source>
        <dbReference type="Pfam" id="PF01464"/>
    </source>
</evidence>
<dbReference type="InterPro" id="IPR008258">
    <property type="entry name" value="Transglycosylase_SLT_dom_1"/>
</dbReference>
<evidence type="ECO:0000313" key="2">
    <source>
        <dbReference type="EMBL" id="AKN38047.1"/>
    </source>
</evidence>
<proteinExistence type="predicted"/>
<dbReference type="EMBL" id="KP795560">
    <property type="protein sequence ID" value="AKN38047.1"/>
    <property type="molecule type" value="Genomic_DNA"/>
</dbReference>
<accession>A0A0H3ZU69</accession>
<sequence length="147" mass="16789">MKKSILITVIIPKVSFGFCFEEAGQHYNVEPLLLESIAKVESSLNPNAYNENKNSFGEVISRDFGLMQINSTWFPKLRKFNVNEVNIYDPCFNVSLGAWVLSSNFASHGYNWNSVGAYNAGFSERTENARRIYIQKVQSVYFKLNVK</sequence>
<organism evidence="2">
    <name type="scientific">Vibrio tasmaniensis</name>
    <dbReference type="NCBI Taxonomy" id="212663"/>
    <lineage>
        <taxon>Bacteria</taxon>
        <taxon>Pseudomonadati</taxon>
        <taxon>Pseudomonadota</taxon>
        <taxon>Gammaproteobacteria</taxon>
        <taxon>Vibrionales</taxon>
        <taxon>Vibrionaceae</taxon>
        <taxon>Vibrio</taxon>
    </lineage>
</organism>
<dbReference type="AlphaFoldDB" id="A0A0H3ZU69"/>
<feature type="domain" description="Transglycosylase SLT" evidence="1">
    <location>
        <begin position="19"/>
        <end position="131"/>
    </location>
</feature>